<dbReference type="SMART" id="SM00347">
    <property type="entry name" value="HTH_MARR"/>
    <property type="match status" value="1"/>
</dbReference>
<dbReference type="InterPro" id="IPR036388">
    <property type="entry name" value="WH-like_DNA-bd_sf"/>
</dbReference>
<dbReference type="PROSITE" id="PS50995">
    <property type="entry name" value="HTH_MARR_2"/>
    <property type="match status" value="1"/>
</dbReference>
<dbReference type="GO" id="GO:0003700">
    <property type="term" value="F:DNA-binding transcription factor activity"/>
    <property type="evidence" value="ECO:0007669"/>
    <property type="project" value="InterPro"/>
</dbReference>
<dbReference type="Gene3D" id="1.10.10.10">
    <property type="entry name" value="Winged helix-like DNA-binding domain superfamily/Winged helix DNA-binding domain"/>
    <property type="match status" value="1"/>
</dbReference>
<evidence type="ECO:0000256" key="1">
    <source>
        <dbReference type="SAM" id="MobiDB-lite"/>
    </source>
</evidence>
<evidence type="ECO:0000259" key="2">
    <source>
        <dbReference type="PROSITE" id="PS50995"/>
    </source>
</evidence>
<gene>
    <name evidence="3" type="ORF">BJ968_002607</name>
</gene>
<dbReference type="AlphaFoldDB" id="A0A7Y9DM00"/>
<sequence length="175" mass="18617">MLPVGQQDHAVEDDVEGDAGDGAGDEVVEAVLAGSRAVVGISVRSLADAMESLTLQQYRVLVLICSRGPLRSGALAAAIGVHPSTFTRAVDRLVAAGWVTREDNPDTRREVMVAPTERARVLVGQVLDRRRAEFEAVLARLGEDDRASVREGFSRFAQAAGDVDLTDATALGYES</sequence>
<dbReference type="SUPFAM" id="SSF46785">
    <property type="entry name" value="Winged helix' DNA-binding domain"/>
    <property type="match status" value="1"/>
</dbReference>
<feature type="domain" description="HTH marR-type" evidence="2">
    <location>
        <begin position="24"/>
        <end position="158"/>
    </location>
</feature>
<dbReference type="InterPro" id="IPR036390">
    <property type="entry name" value="WH_DNA-bd_sf"/>
</dbReference>
<dbReference type="RefSeq" id="WP_179752524.1">
    <property type="nucleotide sequence ID" value="NZ_BAAAGN010000010.1"/>
</dbReference>
<evidence type="ECO:0000313" key="3">
    <source>
        <dbReference type="EMBL" id="NYD23067.1"/>
    </source>
</evidence>
<dbReference type="InterPro" id="IPR039422">
    <property type="entry name" value="MarR/SlyA-like"/>
</dbReference>
<dbReference type="GO" id="GO:0003677">
    <property type="term" value="F:DNA binding"/>
    <property type="evidence" value="ECO:0007669"/>
    <property type="project" value="UniProtKB-KW"/>
</dbReference>
<evidence type="ECO:0000313" key="4">
    <source>
        <dbReference type="Proteomes" id="UP000521922"/>
    </source>
</evidence>
<feature type="compositionally biased region" description="Acidic residues" evidence="1">
    <location>
        <begin position="11"/>
        <end position="20"/>
    </location>
</feature>
<protein>
    <submittedName>
        <fullName evidence="3">DNA-binding MarR family transcriptional regulator</fullName>
    </submittedName>
</protein>
<dbReference type="EMBL" id="JACCBB010000001">
    <property type="protein sequence ID" value="NYD23067.1"/>
    <property type="molecule type" value="Genomic_DNA"/>
</dbReference>
<dbReference type="GO" id="GO:0006950">
    <property type="term" value="P:response to stress"/>
    <property type="evidence" value="ECO:0007669"/>
    <property type="project" value="TreeGrafter"/>
</dbReference>
<name>A0A7Y9DM00_9ACTN</name>
<dbReference type="PANTHER" id="PTHR33164">
    <property type="entry name" value="TRANSCRIPTIONAL REGULATOR, MARR FAMILY"/>
    <property type="match status" value="1"/>
</dbReference>
<dbReference type="Pfam" id="PF01047">
    <property type="entry name" value="MarR"/>
    <property type="match status" value="1"/>
</dbReference>
<proteinExistence type="predicted"/>
<dbReference type="InterPro" id="IPR000835">
    <property type="entry name" value="HTH_MarR-typ"/>
</dbReference>
<feature type="region of interest" description="Disordered" evidence="1">
    <location>
        <begin position="1"/>
        <end position="20"/>
    </location>
</feature>
<organism evidence="3 4">
    <name type="scientific">Kineococcus aurantiacus</name>
    <dbReference type="NCBI Taxonomy" id="37633"/>
    <lineage>
        <taxon>Bacteria</taxon>
        <taxon>Bacillati</taxon>
        <taxon>Actinomycetota</taxon>
        <taxon>Actinomycetes</taxon>
        <taxon>Kineosporiales</taxon>
        <taxon>Kineosporiaceae</taxon>
        <taxon>Kineococcus</taxon>
    </lineage>
</organism>
<dbReference type="PANTHER" id="PTHR33164:SF94">
    <property type="entry name" value="TRANSCRIPTIONAL REGULATORY PROTEIN-RELATED"/>
    <property type="match status" value="1"/>
</dbReference>
<keyword evidence="4" id="KW-1185">Reference proteome</keyword>
<reference evidence="3 4" key="1">
    <citation type="submission" date="2020-07" db="EMBL/GenBank/DDBJ databases">
        <title>Sequencing the genomes of 1000 actinobacteria strains.</title>
        <authorList>
            <person name="Klenk H.-P."/>
        </authorList>
    </citation>
    <scope>NUCLEOTIDE SEQUENCE [LARGE SCALE GENOMIC DNA]</scope>
    <source>
        <strain evidence="3 4">DSM 7487</strain>
    </source>
</reference>
<comment type="caution">
    <text evidence="3">The sequence shown here is derived from an EMBL/GenBank/DDBJ whole genome shotgun (WGS) entry which is preliminary data.</text>
</comment>
<dbReference type="Proteomes" id="UP000521922">
    <property type="component" value="Unassembled WGS sequence"/>
</dbReference>
<accession>A0A7Y9DM00</accession>
<keyword evidence="3" id="KW-0238">DNA-binding</keyword>